<protein>
    <recommendedName>
        <fullName evidence="8">Major facilitator superfamily (MFS) profile domain-containing protein</fullName>
    </recommendedName>
</protein>
<dbReference type="eggNOG" id="KOG2325">
    <property type="taxonomic scope" value="Eukaryota"/>
</dbReference>
<reference evidence="9" key="1">
    <citation type="journal article" date="2008" name="Nature">
        <title>The amphioxus genome and the evolution of the chordate karyotype.</title>
        <authorList>
            <consortium name="US DOE Joint Genome Institute (JGI-PGF)"/>
            <person name="Putnam N.H."/>
            <person name="Butts T."/>
            <person name="Ferrier D.E.K."/>
            <person name="Furlong R.F."/>
            <person name="Hellsten U."/>
            <person name="Kawashima T."/>
            <person name="Robinson-Rechavi M."/>
            <person name="Shoguchi E."/>
            <person name="Terry A."/>
            <person name="Yu J.-K."/>
            <person name="Benito-Gutierrez E.L."/>
            <person name="Dubchak I."/>
            <person name="Garcia-Fernandez J."/>
            <person name="Gibson-Brown J.J."/>
            <person name="Grigoriev I.V."/>
            <person name="Horton A.C."/>
            <person name="de Jong P.J."/>
            <person name="Jurka J."/>
            <person name="Kapitonov V.V."/>
            <person name="Kohara Y."/>
            <person name="Kuroki Y."/>
            <person name="Lindquist E."/>
            <person name="Lucas S."/>
            <person name="Osoegawa K."/>
            <person name="Pennacchio L.A."/>
            <person name="Salamov A.A."/>
            <person name="Satou Y."/>
            <person name="Sauka-Spengler T."/>
            <person name="Schmutz J."/>
            <person name="Shin-I T."/>
            <person name="Toyoda A."/>
            <person name="Bronner-Fraser M."/>
            <person name="Fujiyama A."/>
            <person name="Holland L.Z."/>
            <person name="Holland P.W.H."/>
            <person name="Satoh N."/>
            <person name="Rokhsar D.S."/>
        </authorList>
    </citation>
    <scope>NUCLEOTIDE SEQUENCE [LARGE SCALE GENOMIC DNA]</scope>
    <source>
        <strain evidence="9">S238N-H82</strain>
        <tissue evidence="9">Testes</tissue>
    </source>
</reference>
<name>C3XXL1_BRAFL</name>
<evidence type="ECO:0000256" key="5">
    <source>
        <dbReference type="ARBA" id="ARBA00023136"/>
    </source>
</evidence>
<feature type="transmembrane region" description="Helical" evidence="7">
    <location>
        <begin position="552"/>
        <end position="574"/>
    </location>
</feature>
<keyword evidence="3 7" id="KW-0812">Transmembrane</keyword>
<dbReference type="GO" id="GO:0022857">
    <property type="term" value="F:transmembrane transporter activity"/>
    <property type="evidence" value="ECO:0007669"/>
    <property type="project" value="InterPro"/>
</dbReference>
<dbReference type="InterPro" id="IPR051068">
    <property type="entry name" value="MFS_Domain-Containing_Protein"/>
</dbReference>
<dbReference type="AlphaFoldDB" id="C3XXL1"/>
<dbReference type="GO" id="GO:0012505">
    <property type="term" value="C:endomembrane system"/>
    <property type="evidence" value="ECO:0007669"/>
    <property type="project" value="UniProtKB-SubCell"/>
</dbReference>
<dbReference type="InterPro" id="IPR011701">
    <property type="entry name" value="MFS"/>
</dbReference>
<dbReference type="STRING" id="7739.C3XXL1"/>
<keyword evidence="4 7" id="KW-1133">Transmembrane helix</keyword>
<evidence type="ECO:0000259" key="8">
    <source>
        <dbReference type="PROSITE" id="PS50850"/>
    </source>
</evidence>
<keyword evidence="2" id="KW-0813">Transport</keyword>
<dbReference type="InParanoid" id="C3XXL1"/>
<evidence type="ECO:0000256" key="2">
    <source>
        <dbReference type="ARBA" id="ARBA00022448"/>
    </source>
</evidence>
<evidence type="ECO:0000256" key="1">
    <source>
        <dbReference type="ARBA" id="ARBA00004127"/>
    </source>
</evidence>
<sequence length="656" mass="72373">MTAKMQKENDSDSSEALKTRQPSSSCIEDEVHLLLAEESGNAGEVLHMHLKPQTGRKASTTGSKTVKLVQSSNSFSSNSIQWWEDDKDNRRRWWSIRIMYLTMFLSSMGFSIVVSSVWPFLRKVDHSADKSFLSWVVAAYRNMSAATPFGVGRTYIFSLYASQVDHSADESYLSWVVATYRNIWCGKVFNLFSLYVPQVDHSADESFLGWVVAAYSLGQLVASPVFGGWANLRDRTKEPLLVSIVINVAANTMYSYTHAFPQPRGVYMLVARALVGFGAGNVAVVRSYAAAATTLSERTSTMATMSAFQAIGFILGPVLQTAFVPLGENGIEWKAIQLSINMYTGPGFLSAILGIINILLLIFVFKECKVADTAGLVVNSQEIEKSEEEGTVDYFAVIATNILFFVILFSFAIFETITTPLTIVMYAWTQSQAVLYNGVILGCLAVQSVCVMIAIRILSKRFNEKRMMLVAFFIMLGSFVMLIPYGDQPIPRVAGGLHPAVNITTPSPHPQNVTHSPNVTVLTTPAATTPPRGCPWEYNWCDDTPKLFMGQMFAGFFLLGLSYPTSNVLSYAMYSKILGPKPQGTWMGWLTASGSLARTLGPVFVSQIYTYHGPRIAFGAAAGIVLVAIFWLIGVYRRLVPYVERNKILTSYASSD</sequence>
<feature type="transmembrane region" description="Helical" evidence="7">
    <location>
        <begin position="467"/>
        <end position="485"/>
    </location>
</feature>
<evidence type="ECO:0000313" key="9">
    <source>
        <dbReference type="EMBL" id="EEN67471.1"/>
    </source>
</evidence>
<organism>
    <name type="scientific">Branchiostoma floridae</name>
    <name type="common">Florida lancelet</name>
    <name type="synonym">Amphioxus</name>
    <dbReference type="NCBI Taxonomy" id="7739"/>
    <lineage>
        <taxon>Eukaryota</taxon>
        <taxon>Metazoa</taxon>
        <taxon>Chordata</taxon>
        <taxon>Cephalochordata</taxon>
        <taxon>Leptocardii</taxon>
        <taxon>Amphioxiformes</taxon>
        <taxon>Branchiostomatidae</taxon>
        <taxon>Branchiostoma</taxon>
    </lineage>
</organism>
<dbReference type="InterPro" id="IPR036259">
    <property type="entry name" value="MFS_trans_sf"/>
</dbReference>
<feature type="compositionally biased region" description="Basic and acidic residues" evidence="6">
    <location>
        <begin position="1"/>
        <end position="18"/>
    </location>
</feature>
<dbReference type="CDD" id="cd17326">
    <property type="entry name" value="MFS_MFSD8"/>
    <property type="match status" value="1"/>
</dbReference>
<dbReference type="SUPFAM" id="SSF103473">
    <property type="entry name" value="MFS general substrate transporter"/>
    <property type="match status" value="1"/>
</dbReference>
<dbReference type="InterPro" id="IPR020846">
    <property type="entry name" value="MFS_dom"/>
</dbReference>
<feature type="transmembrane region" description="Helical" evidence="7">
    <location>
        <begin position="269"/>
        <end position="289"/>
    </location>
</feature>
<feature type="transmembrane region" description="Helical" evidence="7">
    <location>
        <begin position="98"/>
        <end position="121"/>
    </location>
</feature>
<dbReference type="Pfam" id="PF07690">
    <property type="entry name" value="MFS_1"/>
    <property type="match status" value="2"/>
</dbReference>
<feature type="transmembrane region" description="Helical" evidence="7">
    <location>
        <begin position="207"/>
        <end position="227"/>
    </location>
</feature>
<feature type="transmembrane region" description="Helical" evidence="7">
    <location>
        <begin position="239"/>
        <end position="257"/>
    </location>
</feature>
<feature type="transmembrane region" description="Helical" evidence="7">
    <location>
        <begin position="343"/>
        <end position="365"/>
    </location>
</feature>
<dbReference type="PANTHER" id="PTHR23510">
    <property type="entry name" value="INNER MEMBRANE TRANSPORT PROTEIN YAJR"/>
    <property type="match status" value="1"/>
</dbReference>
<feature type="transmembrane region" description="Helical" evidence="7">
    <location>
        <begin position="301"/>
        <end position="323"/>
    </location>
</feature>
<evidence type="ECO:0000256" key="6">
    <source>
        <dbReference type="SAM" id="MobiDB-lite"/>
    </source>
</evidence>
<feature type="transmembrane region" description="Helical" evidence="7">
    <location>
        <begin position="434"/>
        <end position="455"/>
    </location>
</feature>
<feature type="transmembrane region" description="Helical" evidence="7">
    <location>
        <begin position="616"/>
        <end position="636"/>
    </location>
</feature>
<feature type="transmembrane region" description="Helical" evidence="7">
    <location>
        <begin position="394"/>
        <end position="414"/>
    </location>
</feature>
<dbReference type="PROSITE" id="PS50850">
    <property type="entry name" value="MFS"/>
    <property type="match status" value="1"/>
</dbReference>
<gene>
    <name evidence="9" type="ORF">BRAFLDRAFT_63906</name>
</gene>
<feature type="domain" description="Major facilitator superfamily (MFS) profile" evidence="8">
    <location>
        <begin position="95"/>
        <end position="646"/>
    </location>
</feature>
<dbReference type="Gene3D" id="1.20.1250.20">
    <property type="entry name" value="MFS general substrate transporter like domains"/>
    <property type="match status" value="2"/>
</dbReference>
<accession>C3XXL1</accession>
<evidence type="ECO:0000256" key="4">
    <source>
        <dbReference type="ARBA" id="ARBA00022989"/>
    </source>
</evidence>
<evidence type="ECO:0000256" key="7">
    <source>
        <dbReference type="SAM" id="Phobius"/>
    </source>
</evidence>
<keyword evidence="5 7" id="KW-0472">Membrane</keyword>
<feature type="region of interest" description="Disordered" evidence="6">
    <location>
        <begin position="1"/>
        <end position="24"/>
    </location>
</feature>
<feature type="transmembrane region" description="Helical" evidence="7">
    <location>
        <begin position="586"/>
        <end position="610"/>
    </location>
</feature>
<comment type="subcellular location">
    <subcellularLocation>
        <location evidence="1">Endomembrane system</location>
        <topology evidence="1">Multi-pass membrane protein</topology>
    </subcellularLocation>
</comment>
<dbReference type="PANTHER" id="PTHR23510:SF3">
    <property type="entry name" value="MAJOR FACILITATOR SUPERFAMILY DOMAIN-CONTAINING PROTEIN 8"/>
    <property type="match status" value="1"/>
</dbReference>
<dbReference type="EMBL" id="GG666471">
    <property type="protein sequence ID" value="EEN67471.1"/>
    <property type="molecule type" value="Genomic_DNA"/>
</dbReference>
<evidence type="ECO:0000256" key="3">
    <source>
        <dbReference type="ARBA" id="ARBA00022692"/>
    </source>
</evidence>
<proteinExistence type="predicted"/>